<dbReference type="OrthoDB" id="6147874at2759"/>
<evidence type="ECO:0000256" key="3">
    <source>
        <dbReference type="SAM" id="SignalP"/>
    </source>
</evidence>
<dbReference type="GO" id="GO:0006508">
    <property type="term" value="P:proteolysis"/>
    <property type="evidence" value="ECO:0007669"/>
    <property type="project" value="InterPro"/>
</dbReference>
<dbReference type="Proteomes" id="UP001107558">
    <property type="component" value="Chromosome 1"/>
</dbReference>
<keyword evidence="1" id="KW-1015">Disulfide bond</keyword>
<dbReference type="PANTHER" id="PTHR24260">
    <property type="match status" value="1"/>
</dbReference>
<feature type="domain" description="Peptidase S1" evidence="4">
    <location>
        <begin position="164"/>
        <end position="411"/>
    </location>
</feature>
<feature type="signal peptide" evidence="3">
    <location>
        <begin position="1"/>
        <end position="19"/>
    </location>
</feature>
<dbReference type="GO" id="GO:0004252">
    <property type="term" value="F:serine-type endopeptidase activity"/>
    <property type="evidence" value="ECO:0007669"/>
    <property type="project" value="InterPro"/>
</dbReference>
<accession>A0A9J6CQV3</accession>
<dbReference type="InterPro" id="IPR051333">
    <property type="entry name" value="CLIP_Serine_Protease"/>
</dbReference>
<gene>
    <name evidence="5" type="ORF">PVAND_013616</name>
</gene>
<dbReference type="InterPro" id="IPR043504">
    <property type="entry name" value="Peptidase_S1_PA_chymotrypsin"/>
</dbReference>
<keyword evidence="6" id="KW-1185">Reference proteome</keyword>
<name>A0A9J6CQV3_POLVA</name>
<evidence type="ECO:0000313" key="5">
    <source>
        <dbReference type="EMBL" id="KAG5684381.1"/>
    </source>
</evidence>
<dbReference type="PRINTS" id="PR00722">
    <property type="entry name" value="CHYMOTRYPSIN"/>
</dbReference>
<dbReference type="Pfam" id="PF00089">
    <property type="entry name" value="Trypsin"/>
    <property type="match status" value="1"/>
</dbReference>
<dbReference type="Gene3D" id="2.40.10.10">
    <property type="entry name" value="Trypsin-like serine proteases"/>
    <property type="match status" value="1"/>
</dbReference>
<dbReference type="InterPro" id="IPR001314">
    <property type="entry name" value="Peptidase_S1A"/>
</dbReference>
<dbReference type="PROSITE" id="PS00134">
    <property type="entry name" value="TRYPSIN_HIS"/>
    <property type="match status" value="1"/>
</dbReference>
<dbReference type="FunFam" id="2.40.10.10:FF:000068">
    <property type="entry name" value="transmembrane protease serine 2"/>
    <property type="match status" value="1"/>
</dbReference>
<organism evidence="5 6">
    <name type="scientific">Polypedilum vanderplanki</name>
    <name type="common">Sleeping chironomid midge</name>
    <dbReference type="NCBI Taxonomy" id="319348"/>
    <lineage>
        <taxon>Eukaryota</taxon>
        <taxon>Metazoa</taxon>
        <taxon>Ecdysozoa</taxon>
        <taxon>Arthropoda</taxon>
        <taxon>Hexapoda</taxon>
        <taxon>Insecta</taxon>
        <taxon>Pterygota</taxon>
        <taxon>Neoptera</taxon>
        <taxon>Endopterygota</taxon>
        <taxon>Diptera</taxon>
        <taxon>Nematocera</taxon>
        <taxon>Chironomoidea</taxon>
        <taxon>Chironomidae</taxon>
        <taxon>Chironominae</taxon>
        <taxon>Polypedilum</taxon>
        <taxon>Polypedilum</taxon>
    </lineage>
</organism>
<dbReference type="AlphaFoldDB" id="A0A9J6CQV3"/>
<dbReference type="SUPFAM" id="SSF50494">
    <property type="entry name" value="Trypsin-like serine proteases"/>
    <property type="match status" value="1"/>
</dbReference>
<reference evidence="5" key="1">
    <citation type="submission" date="2021-03" db="EMBL/GenBank/DDBJ databases">
        <title>Chromosome level genome of the anhydrobiotic midge Polypedilum vanderplanki.</title>
        <authorList>
            <person name="Yoshida Y."/>
            <person name="Kikawada T."/>
            <person name="Gusev O."/>
        </authorList>
    </citation>
    <scope>NUCLEOTIDE SEQUENCE</scope>
    <source>
        <strain evidence="5">NIAS01</strain>
        <tissue evidence="5">Whole body or cell culture</tissue>
    </source>
</reference>
<keyword evidence="3" id="KW-0732">Signal</keyword>
<evidence type="ECO:0000256" key="2">
    <source>
        <dbReference type="ARBA" id="ARBA00024195"/>
    </source>
</evidence>
<comment type="similarity">
    <text evidence="2">Belongs to the peptidase S1 family. CLIP subfamily.</text>
</comment>
<dbReference type="InterPro" id="IPR001254">
    <property type="entry name" value="Trypsin_dom"/>
</dbReference>
<evidence type="ECO:0000259" key="4">
    <source>
        <dbReference type="PROSITE" id="PS50240"/>
    </source>
</evidence>
<dbReference type="InterPro" id="IPR009003">
    <property type="entry name" value="Peptidase_S1_PA"/>
</dbReference>
<protein>
    <recommendedName>
        <fullName evidence="4">Peptidase S1 domain-containing protein</fullName>
    </recommendedName>
</protein>
<dbReference type="PROSITE" id="PS50240">
    <property type="entry name" value="TRYPSIN_DOM"/>
    <property type="match status" value="1"/>
</dbReference>
<evidence type="ECO:0000256" key="1">
    <source>
        <dbReference type="ARBA" id="ARBA00023157"/>
    </source>
</evidence>
<dbReference type="InterPro" id="IPR018114">
    <property type="entry name" value="TRYPSIN_HIS"/>
</dbReference>
<proteinExistence type="inferred from homology"/>
<dbReference type="EMBL" id="JADBJN010000001">
    <property type="protein sequence ID" value="KAG5684381.1"/>
    <property type="molecule type" value="Genomic_DNA"/>
</dbReference>
<dbReference type="SMART" id="SM00020">
    <property type="entry name" value="Tryp_SPc"/>
    <property type="match status" value="1"/>
</dbReference>
<dbReference type="CDD" id="cd00190">
    <property type="entry name" value="Tryp_SPc"/>
    <property type="match status" value="1"/>
</dbReference>
<comment type="caution">
    <text evidence="5">The sequence shown here is derived from an EMBL/GenBank/DDBJ whole genome shotgun (WGS) entry which is preliminary data.</text>
</comment>
<dbReference type="PANTHER" id="PTHR24260:SF136">
    <property type="entry name" value="GH08193P-RELATED"/>
    <property type="match status" value="1"/>
</dbReference>
<feature type="chain" id="PRO_5039904932" description="Peptidase S1 domain-containing protein" evidence="3">
    <location>
        <begin position="20"/>
        <end position="412"/>
    </location>
</feature>
<evidence type="ECO:0000313" key="6">
    <source>
        <dbReference type="Proteomes" id="UP001107558"/>
    </source>
</evidence>
<sequence length="412" mass="47451">MKKIVLFLCLVSFDSSIGSFNEDYDDMLIQCSMYEKNMPNVRDKHLCEQDYNDDDFLYYITILKTSYSGNEFLCIYFRKIEEETKLRFKIWFSHENFSINAFGIPYVEIEGKKFESFVKFQIAYFVVLPHKDNSIPQVFSFELNARESCSFCGQRIENKAVGLIKGGNVTISHKYPWHATIYHNEMSSLQYKCGASIISENKLITAAHCVTRNEQSLHESTLIVRIEEGELLSSSRYQFKVFRSIVHERYNYETFENDIALLILETRLDILHSINIRAICLPTRGLKFKGEGFVVGFGSTEQHMNAAKNLLETKLPLVKKEVCLDSDPQFFGRHLFDTNFCGGKPNYGVCSGDSGGGFFIQHKGLWVIKGVVSNTKQNHDASVVNPTCSDKNYALFTDVEKYLDWIENRMNN</sequence>